<dbReference type="InterPro" id="IPR050726">
    <property type="entry name" value="mGluR"/>
</dbReference>
<feature type="non-terminal residue" evidence="7">
    <location>
        <position position="1"/>
    </location>
</feature>
<accession>A0A401QMH0</accession>
<dbReference type="Gene3D" id="3.40.50.2300">
    <property type="match status" value="1"/>
</dbReference>
<keyword evidence="2" id="KW-0812">Transmembrane</keyword>
<dbReference type="InterPro" id="IPR028082">
    <property type="entry name" value="Peripla_BP_I"/>
</dbReference>
<dbReference type="GO" id="GO:0016020">
    <property type="term" value="C:membrane"/>
    <property type="evidence" value="ECO:0007669"/>
    <property type="project" value="UniProtKB-SubCell"/>
</dbReference>
<comment type="subcellular location">
    <subcellularLocation>
        <location evidence="1">Membrane</location>
    </subcellularLocation>
</comment>
<evidence type="ECO:0000256" key="4">
    <source>
        <dbReference type="ARBA" id="ARBA00023136"/>
    </source>
</evidence>
<dbReference type="OrthoDB" id="425344at2759"/>
<evidence type="ECO:0000256" key="2">
    <source>
        <dbReference type="ARBA" id="ARBA00022692"/>
    </source>
</evidence>
<dbReference type="SUPFAM" id="SSF53822">
    <property type="entry name" value="Periplasmic binding protein-like I"/>
    <property type="match status" value="1"/>
</dbReference>
<evidence type="ECO:0000259" key="6">
    <source>
        <dbReference type="Pfam" id="PF01094"/>
    </source>
</evidence>
<comment type="caution">
    <text evidence="7">The sequence shown here is derived from an EMBL/GenBank/DDBJ whole genome shotgun (WGS) entry which is preliminary data.</text>
</comment>
<gene>
    <name evidence="7" type="ORF">scyTo_0027199</name>
</gene>
<reference evidence="7 8" key="1">
    <citation type="journal article" date="2018" name="Nat. Ecol. Evol.">
        <title>Shark genomes provide insights into elasmobranch evolution and the origin of vertebrates.</title>
        <authorList>
            <person name="Hara Y"/>
            <person name="Yamaguchi K"/>
            <person name="Onimaru K"/>
            <person name="Kadota M"/>
            <person name="Koyanagi M"/>
            <person name="Keeley SD"/>
            <person name="Tatsumi K"/>
            <person name="Tanaka K"/>
            <person name="Motone F"/>
            <person name="Kageyama Y"/>
            <person name="Nozu R"/>
            <person name="Adachi N"/>
            <person name="Nishimura O"/>
            <person name="Nakagawa R"/>
            <person name="Tanegashima C"/>
            <person name="Kiyatake I"/>
            <person name="Matsumoto R"/>
            <person name="Murakumo K"/>
            <person name="Nishida K"/>
            <person name="Terakita A"/>
            <person name="Kuratani S"/>
            <person name="Sato K"/>
            <person name="Hyodo S Kuraku.S."/>
        </authorList>
    </citation>
    <scope>NUCLEOTIDE SEQUENCE [LARGE SCALE GENOMIC DNA]</scope>
</reference>
<evidence type="ECO:0000256" key="3">
    <source>
        <dbReference type="ARBA" id="ARBA00022989"/>
    </source>
</evidence>
<keyword evidence="3" id="KW-1133">Transmembrane helix</keyword>
<dbReference type="PANTHER" id="PTHR24060">
    <property type="entry name" value="METABOTROPIC GLUTAMATE RECEPTOR"/>
    <property type="match status" value="1"/>
</dbReference>
<evidence type="ECO:0000313" key="7">
    <source>
        <dbReference type="EMBL" id="GCB86522.1"/>
    </source>
</evidence>
<keyword evidence="4" id="KW-0472">Membrane</keyword>
<keyword evidence="5" id="KW-0325">Glycoprotein</keyword>
<dbReference type="InterPro" id="IPR001828">
    <property type="entry name" value="ANF_lig-bd_rcpt"/>
</dbReference>
<feature type="domain" description="Receptor ligand binding region" evidence="6">
    <location>
        <begin position="6"/>
        <end position="67"/>
    </location>
</feature>
<evidence type="ECO:0000256" key="5">
    <source>
        <dbReference type="ARBA" id="ARBA00023180"/>
    </source>
</evidence>
<protein>
    <recommendedName>
        <fullName evidence="6">Receptor ligand binding region domain-containing protein</fullName>
    </recommendedName>
</protein>
<name>A0A401QMH0_SCYTO</name>
<sequence length="81" mass="9139">QEKIGHDSHYEQEGKVQFVIDAVYAMAHALHDMHNDLCTGVNGVCAKMDSIDGKTLLQYIRSVTFNGEPEVKDGKVLRWLH</sequence>
<dbReference type="STRING" id="75743.A0A401QMH0"/>
<evidence type="ECO:0000313" key="8">
    <source>
        <dbReference type="Proteomes" id="UP000288216"/>
    </source>
</evidence>
<keyword evidence="8" id="KW-1185">Reference proteome</keyword>
<dbReference type="Pfam" id="PF01094">
    <property type="entry name" value="ANF_receptor"/>
    <property type="match status" value="1"/>
</dbReference>
<dbReference type="AlphaFoldDB" id="A0A401QMH0"/>
<evidence type="ECO:0000256" key="1">
    <source>
        <dbReference type="ARBA" id="ARBA00004370"/>
    </source>
</evidence>
<proteinExistence type="predicted"/>
<dbReference type="Proteomes" id="UP000288216">
    <property type="component" value="Unassembled WGS sequence"/>
</dbReference>
<dbReference type="EMBL" id="BFAA01301822">
    <property type="protein sequence ID" value="GCB86522.1"/>
    <property type="molecule type" value="Genomic_DNA"/>
</dbReference>
<organism evidence="7 8">
    <name type="scientific">Scyliorhinus torazame</name>
    <name type="common">Cloudy catshark</name>
    <name type="synonym">Catulus torazame</name>
    <dbReference type="NCBI Taxonomy" id="75743"/>
    <lineage>
        <taxon>Eukaryota</taxon>
        <taxon>Metazoa</taxon>
        <taxon>Chordata</taxon>
        <taxon>Craniata</taxon>
        <taxon>Vertebrata</taxon>
        <taxon>Chondrichthyes</taxon>
        <taxon>Elasmobranchii</taxon>
        <taxon>Galeomorphii</taxon>
        <taxon>Galeoidea</taxon>
        <taxon>Carcharhiniformes</taxon>
        <taxon>Scyliorhinidae</taxon>
        <taxon>Scyliorhinus</taxon>
    </lineage>
</organism>